<dbReference type="Gene3D" id="3.40.50.1110">
    <property type="entry name" value="SGNH hydrolase"/>
    <property type="match status" value="1"/>
</dbReference>
<gene>
    <name evidence="3" type="ORF">SAMN03080599_01434</name>
</gene>
<dbReference type="RefSeq" id="WP_170829341.1">
    <property type="nucleotide sequence ID" value="NZ_FMWL01000005.1"/>
</dbReference>
<protein>
    <submittedName>
        <fullName evidence="3">Lysophospholipase L1</fullName>
    </submittedName>
</protein>
<dbReference type="Pfam" id="PF13472">
    <property type="entry name" value="Lipase_GDSL_2"/>
    <property type="match status" value="1"/>
</dbReference>
<dbReference type="InterPro" id="IPR006644">
    <property type="entry name" value="Cadg"/>
</dbReference>
<feature type="chain" id="PRO_5011689114" evidence="1">
    <location>
        <begin position="31"/>
        <end position="561"/>
    </location>
</feature>
<dbReference type="InterPro" id="IPR036514">
    <property type="entry name" value="SGNH_hydro_sf"/>
</dbReference>
<accession>A0A1G5RXC3</accession>
<name>A0A1G5RXC3_9FIRM</name>
<proteinExistence type="predicted"/>
<reference evidence="3 4" key="1">
    <citation type="submission" date="2016-10" db="EMBL/GenBank/DDBJ databases">
        <authorList>
            <person name="de Groot N.N."/>
        </authorList>
    </citation>
    <scope>NUCLEOTIDE SEQUENCE [LARGE SCALE GENOMIC DNA]</scope>
    <source>
        <strain evidence="3 4">DSM 2784</strain>
    </source>
</reference>
<evidence type="ECO:0000313" key="3">
    <source>
        <dbReference type="EMBL" id="SCZ78785.1"/>
    </source>
</evidence>
<dbReference type="Proteomes" id="UP000199208">
    <property type="component" value="Unassembled WGS sequence"/>
</dbReference>
<dbReference type="Gene3D" id="2.60.40.3440">
    <property type="match status" value="1"/>
</dbReference>
<dbReference type="InterPro" id="IPR015919">
    <property type="entry name" value="Cadherin-like_sf"/>
</dbReference>
<dbReference type="SMART" id="SM00736">
    <property type="entry name" value="CADG"/>
    <property type="match status" value="2"/>
</dbReference>
<dbReference type="GO" id="GO:0005509">
    <property type="term" value="F:calcium ion binding"/>
    <property type="evidence" value="ECO:0007669"/>
    <property type="project" value="InterPro"/>
</dbReference>
<sequence length="561" mass="59951">MKAASILKRSAALLLLTLLVLMTIATPSLAAKPEKPPTENVPPVIIQGETLPIETEVDQSITFTLNATDKERKEMLWETTGGPSHGVVTLTELTDSRGKSSAEVTYTPTVGYSGSDAFTVTVYDNLGATDSIAISVTITGAVGPNAPPELGTIGNQTTDELATLTFTATATDSENDPLTFSLSSSAPSGASIGSTSGLFTWTPTEAQGPGSFTFDVIVSDGTDTASETVTVTVTEVNTAPVLNDIPDQTAFVGVSLSLTATASDADLPANSLTYSLTSGSVGSINAETGAFSWTPAVAGTYNTSIEVSDGSLTSTDTFTIIVTESSTGPTEIRYVSLGDSIATGTTTPLTSPTNPYVDQFEGYLNSIYDIPVYRSAFETDGDRTNELLSDLKTNTTIRNAVDAADVITISIGGNNLMQSCKTWLGYDFFNPDIEEANQGYADFVSQYDDIMRELRLLNEDATVIVMTLYNPYNTADTYMHNLVDGYYFKSDGSGMNDLILEYADDFNYQVADAFTAFDAYSNGQMGEVTFMYPASWLRNPHPTQFGQNMLFNLHQVAYETQ</sequence>
<evidence type="ECO:0000259" key="2">
    <source>
        <dbReference type="SMART" id="SM00736"/>
    </source>
</evidence>
<feature type="signal peptide" evidence="1">
    <location>
        <begin position="1"/>
        <end position="30"/>
    </location>
</feature>
<dbReference type="GO" id="GO:0016020">
    <property type="term" value="C:membrane"/>
    <property type="evidence" value="ECO:0007669"/>
    <property type="project" value="InterPro"/>
</dbReference>
<dbReference type="AlphaFoldDB" id="A0A1G5RXC3"/>
<dbReference type="STRING" id="1120920.SAMN03080599_01434"/>
<dbReference type="Pfam" id="PF17963">
    <property type="entry name" value="Big_9"/>
    <property type="match status" value="1"/>
</dbReference>
<organism evidence="3 4">
    <name type="scientific">Acidaminobacter hydrogenoformans DSM 2784</name>
    <dbReference type="NCBI Taxonomy" id="1120920"/>
    <lineage>
        <taxon>Bacteria</taxon>
        <taxon>Bacillati</taxon>
        <taxon>Bacillota</taxon>
        <taxon>Clostridia</taxon>
        <taxon>Peptostreptococcales</taxon>
        <taxon>Acidaminobacteraceae</taxon>
        <taxon>Acidaminobacter</taxon>
    </lineage>
</organism>
<keyword evidence="4" id="KW-1185">Reference proteome</keyword>
<keyword evidence="1" id="KW-0732">Signal</keyword>
<dbReference type="Gene3D" id="2.60.40.10">
    <property type="entry name" value="Immunoglobulins"/>
    <property type="match status" value="2"/>
</dbReference>
<dbReference type="InterPro" id="IPR013783">
    <property type="entry name" value="Ig-like_fold"/>
</dbReference>
<dbReference type="Pfam" id="PF05345">
    <property type="entry name" value="He_PIG"/>
    <property type="match status" value="2"/>
</dbReference>
<evidence type="ECO:0000256" key="1">
    <source>
        <dbReference type="SAM" id="SignalP"/>
    </source>
</evidence>
<evidence type="ECO:0000313" key="4">
    <source>
        <dbReference type="Proteomes" id="UP000199208"/>
    </source>
</evidence>
<dbReference type="SUPFAM" id="SSF49313">
    <property type="entry name" value="Cadherin-like"/>
    <property type="match status" value="2"/>
</dbReference>
<feature type="domain" description="Dystroglycan-type cadherin-like" evidence="2">
    <location>
        <begin position="148"/>
        <end position="240"/>
    </location>
</feature>
<feature type="domain" description="Dystroglycan-type cadherin-like" evidence="2">
    <location>
        <begin position="241"/>
        <end position="329"/>
    </location>
</feature>
<dbReference type="EMBL" id="FMWL01000005">
    <property type="protein sequence ID" value="SCZ78785.1"/>
    <property type="molecule type" value="Genomic_DNA"/>
</dbReference>
<dbReference type="SUPFAM" id="SSF52266">
    <property type="entry name" value="SGNH hydrolase"/>
    <property type="match status" value="1"/>
</dbReference>
<dbReference type="InterPro" id="IPR013830">
    <property type="entry name" value="SGNH_hydro"/>
</dbReference>